<evidence type="ECO:0008006" key="4">
    <source>
        <dbReference type="Google" id="ProtNLM"/>
    </source>
</evidence>
<sequence length="136" mass="14031">MKLTAKAMTAVAAASGLVIGMSGQAAASTSVVMTAYYGGYVAGTGYFNADPSGSIPGDAIRACDTRADGVGIEVRMDIQPSGAWHTDRIASTRGHKSSYCSPWKSGNITEETTVALKICAVKGTWEDCSPVVYGKA</sequence>
<evidence type="ECO:0000313" key="3">
    <source>
        <dbReference type="Proteomes" id="UP000031501"/>
    </source>
</evidence>
<organism evidence="2 3">
    <name type="scientific">Streptomyces pluripotens</name>
    <dbReference type="NCBI Taxonomy" id="1355015"/>
    <lineage>
        <taxon>Bacteria</taxon>
        <taxon>Bacillati</taxon>
        <taxon>Actinomycetota</taxon>
        <taxon>Actinomycetes</taxon>
        <taxon>Kitasatosporales</taxon>
        <taxon>Streptomycetaceae</taxon>
        <taxon>Streptomyces</taxon>
    </lineage>
</organism>
<feature type="signal peptide" evidence="1">
    <location>
        <begin position="1"/>
        <end position="27"/>
    </location>
</feature>
<evidence type="ECO:0000256" key="1">
    <source>
        <dbReference type="SAM" id="SignalP"/>
    </source>
</evidence>
<dbReference type="Proteomes" id="UP000031501">
    <property type="component" value="Chromosome"/>
</dbReference>
<evidence type="ECO:0000313" key="2">
    <source>
        <dbReference type="EMBL" id="ASN28870.1"/>
    </source>
</evidence>
<keyword evidence="3" id="KW-1185">Reference proteome</keyword>
<dbReference type="OrthoDB" id="4308311at2"/>
<keyword evidence="1" id="KW-0732">Signal</keyword>
<dbReference type="KEGG" id="splu:LK06_031660"/>
<accession>A0A221P9H9</accession>
<name>A0A221P9H9_9ACTN</name>
<proteinExistence type="predicted"/>
<dbReference type="EMBL" id="CP022433">
    <property type="protein sequence ID" value="ASN28870.1"/>
    <property type="molecule type" value="Genomic_DNA"/>
</dbReference>
<gene>
    <name evidence="2" type="ORF">LK07_32860</name>
</gene>
<feature type="chain" id="PRO_5011299358" description="Secreted protein" evidence="1">
    <location>
        <begin position="28"/>
        <end position="136"/>
    </location>
</feature>
<protein>
    <recommendedName>
        <fullName evidence="4">Secreted protein</fullName>
    </recommendedName>
</protein>
<dbReference type="AlphaFoldDB" id="A0A221P9H9"/>
<reference evidence="2 3" key="1">
    <citation type="submission" date="2017-07" db="EMBL/GenBank/DDBJ databases">
        <title>Genome sequence of Streptomyces pluripotens MUSC 137T.</title>
        <authorList>
            <person name="Ser H.-L."/>
            <person name="Lee L.-H."/>
        </authorList>
    </citation>
    <scope>NUCLEOTIDE SEQUENCE [LARGE SCALE GENOMIC DNA]</scope>
    <source>
        <strain evidence="2 3">MUSC 137</strain>
    </source>
</reference>